<sequence length="623" mass="67947">MFGVLLHGADRLRQGEELTDLEHVLLGVLRESLGDEEVGEWGRVYRESVSARGAALTGVPGVITGRSVSEGYGFADLAEDMPAVTAEWSAQSNWSAVAPESLAAGEAFDSPEFTEGMREWGWAVTVPADLTAQSAGDEPQEPQENDERAGLYRVRLDYENFHVHREVGDGWPGTRDEIRWISGGQSDTRQHAVPYLSQEFGGHQTDRGQTPAFTGHRTAFHGDARLGLVLSVACWEWDTGDGNDDSFREVMNRLNENLLFNLIWDAIGTLSPDLIGYLMDLTSMAITITNLIARNDLSAARSLYLDQKALAALSHTGSAQWHFAGDGHHELKVRFTGDKIPFPANDLQCVIRTDTTWSAPTTLPFQGLSGPTLAVHDNKLYLFYIRTNDQAVMWASMDTSGNWTTPARVSTDRSWHAPGVTSANGRLYYAVTGMDNKVYTRTFASGTWRGHDVRPGSALHSPALAALGGQPWMVVCGLDDRLYLARHNGTAWNAWSEDNLDWRVDTHVALAPHGNQLCRIATGKDQRIYTSVSTNSGWVNGGIASPNWRASHAPALAANTAANTLAILMRGTDGALWAGEFSGSWHSAHRVPGAAAKEAAAAAYFNNKLYVMYVDRPGPGLAI</sequence>
<evidence type="ECO:0000313" key="1">
    <source>
        <dbReference type="EMBL" id="GHI74716.1"/>
    </source>
</evidence>
<dbReference type="Proteomes" id="UP000608522">
    <property type="component" value="Unassembled WGS sequence"/>
</dbReference>
<keyword evidence="2" id="KW-1185">Reference proteome</keyword>
<dbReference type="EMBL" id="BNED01000003">
    <property type="protein sequence ID" value="GHI74716.1"/>
    <property type="molecule type" value="Genomic_DNA"/>
</dbReference>
<name>A0ABQ3T2U8_9ACTN</name>
<protein>
    <submittedName>
        <fullName evidence="1">Uncharacterized protein</fullName>
    </submittedName>
</protein>
<organism evidence="1 2">
    <name type="scientific">Streptomyces spororaveus</name>
    <dbReference type="NCBI Taxonomy" id="284039"/>
    <lineage>
        <taxon>Bacteria</taxon>
        <taxon>Bacillati</taxon>
        <taxon>Actinomycetota</taxon>
        <taxon>Actinomycetes</taxon>
        <taxon>Kitasatosporales</taxon>
        <taxon>Streptomycetaceae</taxon>
        <taxon>Streptomyces</taxon>
    </lineage>
</organism>
<dbReference type="SUPFAM" id="SSF89372">
    <property type="entry name" value="Fucose-specific lectin"/>
    <property type="match status" value="2"/>
</dbReference>
<dbReference type="Gene3D" id="2.120.10.70">
    <property type="entry name" value="Fucose-specific lectin"/>
    <property type="match status" value="2"/>
</dbReference>
<gene>
    <name evidence="1" type="ORF">Sspor_02770</name>
</gene>
<proteinExistence type="predicted"/>
<comment type="caution">
    <text evidence="1">The sequence shown here is derived from an EMBL/GenBank/DDBJ whole genome shotgun (WGS) entry which is preliminary data.</text>
</comment>
<accession>A0ABQ3T2U8</accession>
<evidence type="ECO:0000313" key="2">
    <source>
        <dbReference type="Proteomes" id="UP000608522"/>
    </source>
</evidence>
<reference evidence="2" key="1">
    <citation type="submission" date="2023-07" db="EMBL/GenBank/DDBJ databases">
        <title>Whole genome shotgun sequence of Streptomyces spororaveus NBRC 15456.</title>
        <authorList>
            <person name="Komaki H."/>
            <person name="Tamura T."/>
        </authorList>
    </citation>
    <scope>NUCLEOTIDE SEQUENCE [LARGE SCALE GENOMIC DNA]</scope>
    <source>
        <strain evidence="2">NBRC 15456</strain>
    </source>
</reference>